<organism evidence="2 3">
    <name type="scientific">Lithospermum erythrorhizon</name>
    <name type="common">Purple gromwell</name>
    <name type="synonym">Lithospermum officinale var. erythrorhizon</name>
    <dbReference type="NCBI Taxonomy" id="34254"/>
    <lineage>
        <taxon>Eukaryota</taxon>
        <taxon>Viridiplantae</taxon>
        <taxon>Streptophyta</taxon>
        <taxon>Embryophyta</taxon>
        <taxon>Tracheophyta</taxon>
        <taxon>Spermatophyta</taxon>
        <taxon>Magnoliopsida</taxon>
        <taxon>eudicotyledons</taxon>
        <taxon>Gunneridae</taxon>
        <taxon>Pentapetalae</taxon>
        <taxon>asterids</taxon>
        <taxon>lamiids</taxon>
        <taxon>Boraginales</taxon>
        <taxon>Boraginaceae</taxon>
        <taxon>Boraginoideae</taxon>
        <taxon>Lithospermeae</taxon>
        <taxon>Lithospermum</taxon>
    </lineage>
</organism>
<sequence length="113" mass="12340">MGYKDFKVACRGCVVEGYASAFAVDNGVDWYRAPKNSTLIGVVSLLYVVLTVAILISLTWISPHPPRTGSSCLSRIWGNTYATKTLKGVLHNGLYVDSCWLHLTIPLLGKVPL</sequence>
<dbReference type="Proteomes" id="UP001454036">
    <property type="component" value="Unassembled WGS sequence"/>
</dbReference>
<name>A0AAV3R8Q0_LITER</name>
<keyword evidence="1" id="KW-0472">Membrane</keyword>
<accession>A0AAV3R8Q0</accession>
<reference evidence="2 3" key="1">
    <citation type="submission" date="2024-01" db="EMBL/GenBank/DDBJ databases">
        <title>The complete chloroplast genome sequence of Lithospermum erythrorhizon: insights into the phylogenetic relationship among Boraginaceae species and the maternal lineages of purple gromwells.</title>
        <authorList>
            <person name="Okada T."/>
            <person name="Watanabe K."/>
        </authorList>
    </citation>
    <scope>NUCLEOTIDE SEQUENCE [LARGE SCALE GENOMIC DNA]</scope>
</reference>
<evidence type="ECO:0000256" key="1">
    <source>
        <dbReference type="SAM" id="Phobius"/>
    </source>
</evidence>
<evidence type="ECO:0000313" key="2">
    <source>
        <dbReference type="EMBL" id="GAA0172690.1"/>
    </source>
</evidence>
<proteinExistence type="predicted"/>
<evidence type="ECO:0000313" key="3">
    <source>
        <dbReference type="Proteomes" id="UP001454036"/>
    </source>
</evidence>
<dbReference type="EMBL" id="BAABME010008239">
    <property type="protein sequence ID" value="GAA0172690.1"/>
    <property type="molecule type" value="Genomic_DNA"/>
</dbReference>
<comment type="caution">
    <text evidence="2">The sequence shown here is derived from an EMBL/GenBank/DDBJ whole genome shotgun (WGS) entry which is preliminary data.</text>
</comment>
<gene>
    <name evidence="2" type="ORF">LIER_26462</name>
</gene>
<protein>
    <submittedName>
        <fullName evidence="2">Uncharacterized protein</fullName>
    </submittedName>
</protein>
<feature type="transmembrane region" description="Helical" evidence="1">
    <location>
        <begin position="39"/>
        <end position="61"/>
    </location>
</feature>
<keyword evidence="1" id="KW-1133">Transmembrane helix</keyword>
<keyword evidence="3" id="KW-1185">Reference proteome</keyword>
<keyword evidence="1" id="KW-0812">Transmembrane</keyword>
<dbReference type="AlphaFoldDB" id="A0AAV3R8Q0"/>